<evidence type="ECO:0000256" key="3">
    <source>
        <dbReference type="SAM" id="MobiDB-lite"/>
    </source>
</evidence>
<organism evidence="6 7">
    <name type="scientific">Synchytrium endobioticum</name>
    <dbReference type="NCBI Taxonomy" id="286115"/>
    <lineage>
        <taxon>Eukaryota</taxon>
        <taxon>Fungi</taxon>
        <taxon>Fungi incertae sedis</taxon>
        <taxon>Chytridiomycota</taxon>
        <taxon>Chytridiomycota incertae sedis</taxon>
        <taxon>Chytridiomycetes</taxon>
        <taxon>Synchytriales</taxon>
        <taxon>Synchytriaceae</taxon>
        <taxon>Synchytrium</taxon>
    </lineage>
</organism>
<dbReference type="OrthoDB" id="2147727at2759"/>
<feature type="region of interest" description="Disordered" evidence="3">
    <location>
        <begin position="950"/>
        <end position="983"/>
    </location>
</feature>
<evidence type="ECO:0000313" key="7">
    <source>
        <dbReference type="Proteomes" id="UP000317494"/>
    </source>
</evidence>
<evidence type="ECO:0000256" key="1">
    <source>
        <dbReference type="ARBA" id="ARBA00004123"/>
    </source>
</evidence>
<evidence type="ECO:0000313" key="5">
    <source>
        <dbReference type="EMBL" id="TPX44070.1"/>
    </source>
</evidence>
<dbReference type="Pfam" id="PF16987">
    <property type="entry name" value="KIX_2"/>
    <property type="match status" value="1"/>
</dbReference>
<proteinExistence type="predicted"/>
<dbReference type="EMBL" id="QEAM01000199">
    <property type="protein sequence ID" value="TPX44070.1"/>
    <property type="molecule type" value="Genomic_DNA"/>
</dbReference>
<name>A0A507D613_9FUNG</name>
<comment type="subcellular location">
    <subcellularLocation>
        <location evidence="1">Nucleus</location>
    </subcellularLocation>
</comment>
<evidence type="ECO:0000313" key="8">
    <source>
        <dbReference type="Proteomes" id="UP000320475"/>
    </source>
</evidence>
<evidence type="ECO:0000259" key="4">
    <source>
        <dbReference type="Pfam" id="PF16987"/>
    </source>
</evidence>
<dbReference type="InterPro" id="IPR036546">
    <property type="entry name" value="MED15_KIX"/>
</dbReference>
<keyword evidence="2" id="KW-0539">Nucleus</keyword>
<reference evidence="7 8" key="1">
    <citation type="journal article" date="2019" name="Sci. Rep.">
        <title>Comparative genomics of chytrid fungi reveal insights into the obligate biotrophic and pathogenic lifestyle of Synchytrium endobioticum.</title>
        <authorList>
            <person name="van de Vossenberg B.T.L.H."/>
            <person name="Warris S."/>
            <person name="Nguyen H.D.T."/>
            <person name="van Gent-Pelzer M.P.E."/>
            <person name="Joly D.L."/>
            <person name="van de Geest H.C."/>
            <person name="Bonants P.J.M."/>
            <person name="Smith D.S."/>
            <person name="Levesque C.A."/>
            <person name="van der Lee T.A.J."/>
        </authorList>
    </citation>
    <scope>NUCLEOTIDE SEQUENCE [LARGE SCALE GENOMIC DNA]</scope>
    <source>
        <strain evidence="5 8">LEV6574</strain>
        <strain evidence="6 7">MB42</strain>
    </source>
</reference>
<dbReference type="GO" id="GO:0006357">
    <property type="term" value="P:regulation of transcription by RNA polymerase II"/>
    <property type="evidence" value="ECO:0007669"/>
    <property type="project" value="InterPro"/>
</dbReference>
<protein>
    <recommendedName>
        <fullName evidence="4">Mediator complex subunit 15 KIX domain-containing protein</fullName>
    </recommendedName>
</protein>
<dbReference type="InterPro" id="IPR008626">
    <property type="entry name" value="Mediator_Med15_fun"/>
</dbReference>
<dbReference type="GO" id="GO:0016592">
    <property type="term" value="C:mediator complex"/>
    <property type="evidence" value="ECO:0007669"/>
    <property type="project" value="InterPro"/>
</dbReference>
<sequence length="983" mass="104711">MAQRPDPNTALFNSMFNANPTTNGSNANQLAQMLQYSSSNATSAAATPNTTLNNQQLLLAQQQQQQQARIQVALSQMMQTGSLPSGVLNSLPLNSQMQLLQTLQQSQAAAAAAAAPGVNMLSGGEWRQSLSAAERQSVINNLITTVRNGMPEKQRNEQRINDLARQVEQQIYDKATGKDDYLLKVQTKVSNISQKLTMQGQQANAAAAAAAIQQAQQNPVLAANTELLGPGVLGPQRPLTSQQLQQAHLSQQAQQLLAQQQQHRNAQVAAAAAQAVRPQLTPQQQQQARLLAAAQNALRAQSMMASGRPIDPRQQAAVEAFIGATGMQPQQYLQAHQAQVAHILQQQQQHQQHQQQQQQQNAAAAVPNPALSLAGLPAASPAMAPFSNLTSPLMNQAAVPTPRQVTNSVARPQGVPIMRSNGPVPQTGSYRPGPNVTAVNVGTVNAATSSAAAVAAVVSQVQAQCQQGANGVGNGSIPLSAPGSTIRLREWQLSPVEAQQVTQVMNELQPLYSKIDDLIKMFPQNNDAGREKMKKIEQMKHMMREQYEGLQRPVPVFYLNPFMVNQLKANMHKLLQYVDQYNLKGLPSPAPTPGAPLRTTPPNTSSTISASPPRIPAQPMVGAASTNPQLVAAQAQMLTQQAQAIQASRASAGMVQPGMPVPALASNAGRSAGLPAGAPPASAIRPGIRPNLPSNSNTATTRTSPSRRMSDGSQALTSSMPQMSSPSERPFWKQAQQVEKVLHNYAASNAMGPAAGGVAPQQVTGVPPPSTSQPSTLADSLLIPVSTPPSATQLTGFIRNNKTYQDTTDFLKDMTDDLNRLVADPPIYNAFLNAEFSAVIERKDGYGSWPEDLDQLGINQFIAAQDGWHSNLNKNNSISSEDAASDYGLPLVVGKGWGMGFIVEDDDEYGPASSFLTNGSTNTATAGAIFTGKKASDSPKEADDLTVLSGLECLSPPPSPPKFRGLEDDEGPMRKRPRQLEAM</sequence>
<evidence type="ECO:0000313" key="6">
    <source>
        <dbReference type="EMBL" id="TPX46707.1"/>
    </source>
</evidence>
<feature type="region of interest" description="Disordered" evidence="3">
    <location>
        <begin position="588"/>
        <end position="613"/>
    </location>
</feature>
<feature type="compositionally biased region" description="Polar residues" evidence="3">
    <location>
        <begin position="600"/>
        <end position="610"/>
    </location>
</feature>
<dbReference type="InterPro" id="IPR036529">
    <property type="entry name" value="KIX_dom_sf"/>
</dbReference>
<dbReference type="EMBL" id="QEAN01000129">
    <property type="protein sequence ID" value="TPX46707.1"/>
    <property type="molecule type" value="Genomic_DNA"/>
</dbReference>
<dbReference type="GO" id="GO:0003712">
    <property type="term" value="F:transcription coregulator activity"/>
    <property type="evidence" value="ECO:0007669"/>
    <property type="project" value="InterPro"/>
</dbReference>
<evidence type="ECO:0000256" key="2">
    <source>
        <dbReference type="ARBA" id="ARBA00023242"/>
    </source>
</evidence>
<feature type="domain" description="Mediator complex subunit 15 KIX" evidence="4">
    <location>
        <begin position="124"/>
        <end position="202"/>
    </location>
</feature>
<feature type="region of interest" description="Disordered" evidence="3">
    <location>
        <begin position="756"/>
        <end position="776"/>
    </location>
</feature>
<keyword evidence="7" id="KW-1185">Reference proteome</keyword>
<feature type="compositionally biased region" description="Low complexity" evidence="3">
    <location>
        <begin position="672"/>
        <end position="683"/>
    </location>
</feature>
<feature type="region of interest" description="Disordered" evidence="3">
    <location>
        <begin position="672"/>
        <end position="729"/>
    </location>
</feature>
<dbReference type="Pfam" id="PF05397">
    <property type="entry name" value="Med15_fungi"/>
    <property type="match status" value="1"/>
</dbReference>
<comment type="caution">
    <text evidence="6">The sequence shown here is derived from an EMBL/GenBank/DDBJ whole genome shotgun (WGS) entry which is preliminary data.</text>
</comment>
<accession>A0A507D613</accession>
<gene>
    <name evidence="5" type="ORF">SeLEV6574_g04723</name>
    <name evidence="6" type="ORF">SeMB42_g03581</name>
</gene>
<dbReference type="Proteomes" id="UP000317494">
    <property type="component" value="Unassembled WGS sequence"/>
</dbReference>
<feature type="region of interest" description="Disordered" evidence="3">
    <location>
        <begin position="344"/>
        <end position="366"/>
    </location>
</feature>
<dbReference type="AlphaFoldDB" id="A0A507D613"/>
<dbReference type="VEuPathDB" id="FungiDB:SeMB42_g03581"/>
<dbReference type="Gene3D" id="1.10.246.20">
    <property type="entry name" value="Coactivator CBP, KIX domain"/>
    <property type="match status" value="1"/>
</dbReference>
<feature type="compositionally biased region" description="Polar residues" evidence="3">
    <location>
        <begin position="692"/>
        <end position="727"/>
    </location>
</feature>
<dbReference type="SUPFAM" id="SSF47040">
    <property type="entry name" value="Kix domain of CBP (creb binding protein)"/>
    <property type="match status" value="1"/>
</dbReference>
<dbReference type="Proteomes" id="UP000320475">
    <property type="component" value="Unassembled WGS sequence"/>
</dbReference>